<proteinExistence type="predicted"/>
<dbReference type="Gene3D" id="1.10.10.10">
    <property type="entry name" value="Winged helix-like DNA-binding domain superfamily/Winged helix DNA-binding domain"/>
    <property type="match status" value="1"/>
</dbReference>
<sequence length="266" mass="29368">MSATDTAAAEPGFSAAIVGLDTRRATAHGGRMEGADMPEAESEEAPTSSVASVAEALRHKILHCELMPGQQIRQNEMAAALQVSRVPLREALRVLAGEGLLVHRPHQGYFVAKLSAEQFRQIVFLLDYLETELIRTVRWPAPEELDTLRALNARVIEAAQENDLATVTDLNRRLHFAIFGLSSQTFLLAEAERYWKLAQPYRLLHVASPDMGRSARQHEELIDALVAQDRGLCLRISSDHRRSTTSVALEMIDLSAETQTRPAAGI</sequence>
<accession>A0ABW6SBW5</accession>
<dbReference type="InterPro" id="IPR011711">
    <property type="entry name" value="GntR_C"/>
</dbReference>
<dbReference type="Pfam" id="PF07729">
    <property type="entry name" value="FCD"/>
    <property type="match status" value="1"/>
</dbReference>
<feature type="domain" description="HTH gntR-type" evidence="5">
    <location>
        <begin position="47"/>
        <end position="114"/>
    </location>
</feature>
<comment type="caution">
    <text evidence="6">The sequence shown here is derived from an EMBL/GenBank/DDBJ whole genome shotgun (WGS) entry which is preliminary data.</text>
</comment>
<dbReference type="CDD" id="cd07377">
    <property type="entry name" value="WHTH_GntR"/>
    <property type="match status" value="1"/>
</dbReference>
<keyword evidence="1" id="KW-0805">Transcription regulation</keyword>
<dbReference type="Gene3D" id="1.20.120.530">
    <property type="entry name" value="GntR ligand-binding domain-like"/>
    <property type="match status" value="1"/>
</dbReference>
<dbReference type="SMART" id="SM00345">
    <property type="entry name" value="HTH_GNTR"/>
    <property type="match status" value="1"/>
</dbReference>
<dbReference type="SMART" id="SM00895">
    <property type="entry name" value="FCD"/>
    <property type="match status" value="1"/>
</dbReference>
<dbReference type="InterPro" id="IPR036388">
    <property type="entry name" value="WH-like_DNA-bd_sf"/>
</dbReference>
<gene>
    <name evidence="6" type="ORF">ACFYXQ_39180</name>
</gene>
<evidence type="ECO:0000313" key="6">
    <source>
        <dbReference type="EMBL" id="MFF3573797.1"/>
    </source>
</evidence>
<dbReference type="InterPro" id="IPR036390">
    <property type="entry name" value="WH_DNA-bd_sf"/>
</dbReference>
<dbReference type="InterPro" id="IPR008920">
    <property type="entry name" value="TF_FadR/GntR_C"/>
</dbReference>
<evidence type="ECO:0000256" key="3">
    <source>
        <dbReference type="ARBA" id="ARBA00023163"/>
    </source>
</evidence>
<dbReference type="InterPro" id="IPR000524">
    <property type="entry name" value="Tscrpt_reg_HTH_GntR"/>
</dbReference>
<dbReference type="SUPFAM" id="SSF46785">
    <property type="entry name" value="Winged helix' DNA-binding domain"/>
    <property type="match status" value="1"/>
</dbReference>
<keyword evidence="7" id="KW-1185">Reference proteome</keyword>
<evidence type="ECO:0000256" key="4">
    <source>
        <dbReference type="SAM" id="MobiDB-lite"/>
    </source>
</evidence>
<evidence type="ECO:0000256" key="2">
    <source>
        <dbReference type="ARBA" id="ARBA00023125"/>
    </source>
</evidence>
<dbReference type="EMBL" id="JBIAQY010000021">
    <property type="protein sequence ID" value="MFF3573797.1"/>
    <property type="molecule type" value="Genomic_DNA"/>
</dbReference>
<dbReference type="Proteomes" id="UP001601992">
    <property type="component" value="Unassembled WGS sequence"/>
</dbReference>
<keyword evidence="2" id="KW-0238">DNA-binding</keyword>
<protein>
    <submittedName>
        <fullName evidence="6">GntR family transcriptional regulator</fullName>
    </submittedName>
</protein>
<evidence type="ECO:0000259" key="5">
    <source>
        <dbReference type="PROSITE" id="PS50949"/>
    </source>
</evidence>
<feature type="region of interest" description="Disordered" evidence="4">
    <location>
        <begin position="27"/>
        <end position="46"/>
    </location>
</feature>
<dbReference type="PANTHER" id="PTHR43537">
    <property type="entry name" value="TRANSCRIPTIONAL REGULATOR, GNTR FAMILY"/>
    <property type="match status" value="1"/>
</dbReference>
<evidence type="ECO:0000256" key="1">
    <source>
        <dbReference type="ARBA" id="ARBA00023015"/>
    </source>
</evidence>
<dbReference type="RefSeq" id="WP_387406574.1">
    <property type="nucleotide sequence ID" value="NZ_JBIAQY010000021.1"/>
</dbReference>
<reference evidence="6 7" key="1">
    <citation type="submission" date="2024-10" db="EMBL/GenBank/DDBJ databases">
        <title>The Natural Products Discovery Center: Release of the First 8490 Sequenced Strains for Exploring Actinobacteria Biosynthetic Diversity.</title>
        <authorList>
            <person name="Kalkreuter E."/>
            <person name="Kautsar S.A."/>
            <person name="Yang D."/>
            <person name="Bader C.D."/>
            <person name="Teijaro C.N."/>
            <person name="Fluegel L."/>
            <person name="Davis C.M."/>
            <person name="Simpson J.R."/>
            <person name="Lauterbach L."/>
            <person name="Steele A.D."/>
            <person name="Gui C."/>
            <person name="Meng S."/>
            <person name="Li G."/>
            <person name="Viehrig K."/>
            <person name="Ye F."/>
            <person name="Su P."/>
            <person name="Kiefer A.F."/>
            <person name="Nichols A."/>
            <person name="Cepeda A.J."/>
            <person name="Yan W."/>
            <person name="Fan B."/>
            <person name="Jiang Y."/>
            <person name="Adhikari A."/>
            <person name="Zheng C.-J."/>
            <person name="Schuster L."/>
            <person name="Cowan T.M."/>
            <person name="Smanski M.J."/>
            <person name="Chevrette M.G."/>
            <person name="De Carvalho L.P.S."/>
            <person name="Shen B."/>
        </authorList>
    </citation>
    <scope>NUCLEOTIDE SEQUENCE [LARGE SCALE GENOMIC DNA]</scope>
    <source>
        <strain evidence="6 7">NPDC002593</strain>
    </source>
</reference>
<name>A0ABW6SBW5_9NOCA</name>
<keyword evidence="3" id="KW-0804">Transcription</keyword>
<organism evidence="6 7">
    <name type="scientific">Nocardia jiangxiensis</name>
    <dbReference type="NCBI Taxonomy" id="282685"/>
    <lineage>
        <taxon>Bacteria</taxon>
        <taxon>Bacillati</taxon>
        <taxon>Actinomycetota</taxon>
        <taxon>Actinomycetes</taxon>
        <taxon>Mycobacteriales</taxon>
        <taxon>Nocardiaceae</taxon>
        <taxon>Nocardia</taxon>
    </lineage>
</organism>
<dbReference type="PROSITE" id="PS50949">
    <property type="entry name" value="HTH_GNTR"/>
    <property type="match status" value="1"/>
</dbReference>
<dbReference type="SUPFAM" id="SSF48008">
    <property type="entry name" value="GntR ligand-binding domain-like"/>
    <property type="match status" value="1"/>
</dbReference>
<dbReference type="Pfam" id="PF00392">
    <property type="entry name" value="GntR"/>
    <property type="match status" value="1"/>
</dbReference>
<evidence type="ECO:0000313" key="7">
    <source>
        <dbReference type="Proteomes" id="UP001601992"/>
    </source>
</evidence>
<dbReference type="PANTHER" id="PTHR43537:SF45">
    <property type="entry name" value="GNTR FAMILY REGULATORY PROTEIN"/>
    <property type="match status" value="1"/>
</dbReference>